<feature type="non-terminal residue" evidence="2">
    <location>
        <position position="1"/>
    </location>
</feature>
<feature type="non-terminal residue" evidence="2">
    <location>
        <position position="182"/>
    </location>
</feature>
<feature type="transmembrane region" description="Helical" evidence="1">
    <location>
        <begin position="112"/>
        <end position="135"/>
    </location>
</feature>
<dbReference type="Pfam" id="PF06687">
    <property type="entry name" value="SUR7"/>
    <property type="match status" value="1"/>
</dbReference>
<dbReference type="InterPro" id="IPR009571">
    <property type="entry name" value="SUR7/Rim9-like_fungi"/>
</dbReference>
<evidence type="ECO:0000313" key="3">
    <source>
        <dbReference type="Proteomes" id="UP000799776"/>
    </source>
</evidence>
<keyword evidence="3" id="KW-1185">Reference proteome</keyword>
<proteinExistence type="predicted"/>
<accession>A0A9P4HX63</accession>
<dbReference type="PANTHER" id="PTHR28019:SF7">
    <property type="entry name" value="SUR7 PROTEIN"/>
    <property type="match status" value="1"/>
</dbReference>
<dbReference type="Proteomes" id="UP000799776">
    <property type="component" value="Unassembled WGS sequence"/>
</dbReference>
<dbReference type="PANTHER" id="PTHR28019">
    <property type="entry name" value="CELL MEMBRANE PROTEIN YLR413W-RELATED"/>
    <property type="match status" value="1"/>
</dbReference>
<keyword evidence="1" id="KW-1133">Transmembrane helix</keyword>
<dbReference type="InterPro" id="IPR052413">
    <property type="entry name" value="SUR7_domain"/>
</dbReference>
<evidence type="ECO:0000313" key="2">
    <source>
        <dbReference type="EMBL" id="KAF2087216.1"/>
    </source>
</evidence>
<keyword evidence="1" id="KW-0812">Transmembrane</keyword>
<name>A0A9P4HX63_9PEZI</name>
<gene>
    <name evidence="2" type="ORF">K490DRAFT_9852</name>
</gene>
<feature type="transmembrane region" description="Helical" evidence="1">
    <location>
        <begin position="73"/>
        <end position="100"/>
    </location>
</feature>
<sequence length="182" mass="19567">SVGSHDWYTVHVMDYCEGDTDSDGSKKLTGCSRGMAVFSFDPVKIMQSGNAGPLHISFNGQITNISGKLKTAYMATFILLCIGIAGTGLDFVVSIIVVLMDTRRLTHDHADFCQIGFLGLGLSSGVITGVTVVAVQKINQYGSDIGLSATKGNKFLGMTWAATGLVLIALILWFMDYCVERR</sequence>
<dbReference type="GO" id="GO:0031505">
    <property type="term" value="P:fungal-type cell wall organization"/>
    <property type="evidence" value="ECO:0007669"/>
    <property type="project" value="TreeGrafter"/>
</dbReference>
<dbReference type="OrthoDB" id="4159154at2759"/>
<protein>
    <submittedName>
        <fullName evidence="2">Uncharacterized protein</fullName>
    </submittedName>
</protein>
<dbReference type="AlphaFoldDB" id="A0A9P4HX63"/>
<dbReference type="EMBL" id="ML978721">
    <property type="protein sequence ID" value="KAF2087216.1"/>
    <property type="molecule type" value="Genomic_DNA"/>
</dbReference>
<keyword evidence="1" id="KW-0472">Membrane</keyword>
<dbReference type="GO" id="GO:0051285">
    <property type="term" value="C:cell cortex of cell tip"/>
    <property type="evidence" value="ECO:0007669"/>
    <property type="project" value="TreeGrafter"/>
</dbReference>
<comment type="caution">
    <text evidence="2">The sequence shown here is derived from an EMBL/GenBank/DDBJ whole genome shotgun (WGS) entry which is preliminary data.</text>
</comment>
<feature type="transmembrane region" description="Helical" evidence="1">
    <location>
        <begin position="155"/>
        <end position="175"/>
    </location>
</feature>
<dbReference type="GO" id="GO:0005886">
    <property type="term" value="C:plasma membrane"/>
    <property type="evidence" value="ECO:0007669"/>
    <property type="project" value="InterPro"/>
</dbReference>
<reference evidence="2" key="1">
    <citation type="journal article" date="2020" name="Stud. Mycol.">
        <title>101 Dothideomycetes genomes: a test case for predicting lifestyles and emergence of pathogens.</title>
        <authorList>
            <person name="Haridas S."/>
            <person name="Albert R."/>
            <person name="Binder M."/>
            <person name="Bloem J."/>
            <person name="Labutti K."/>
            <person name="Salamov A."/>
            <person name="Andreopoulos B."/>
            <person name="Baker S."/>
            <person name="Barry K."/>
            <person name="Bills G."/>
            <person name="Bluhm B."/>
            <person name="Cannon C."/>
            <person name="Castanera R."/>
            <person name="Culley D."/>
            <person name="Daum C."/>
            <person name="Ezra D."/>
            <person name="Gonzalez J."/>
            <person name="Henrissat B."/>
            <person name="Kuo A."/>
            <person name="Liang C."/>
            <person name="Lipzen A."/>
            <person name="Lutzoni F."/>
            <person name="Magnuson J."/>
            <person name="Mondo S."/>
            <person name="Nolan M."/>
            <person name="Ohm R."/>
            <person name="Pangilinan J."/>
            <person name="Park H.-J."/>
            <person name="Ramirez L."/>
            <person name="Alfaro M."/>
            <person name="Sun H."/>
            <person name="Tritt A."/>
            <person name="Yoshinaga Y."/>
            <person name="Zwiers L.-H."/>
            <person name="Turgeon B."/>
            <person name="Goodwin S."/>
            <person name="Spatafora J."/>
            <person name="Crous P."/>
            <person name="Grigoriev I."/>
        </authorList>
    </citation>
    <scope>NUCLEOTIDE SEQUENCE</scope>
    <source>
        <strain evidence="2">CBS 121410</strain>
    </source>
</reference>
<evidence type="ECO:0000256" key="1">
    <source>
        <dbReference type="SAM" id="Phobius"/>
    </source>
</evidence>
<organism evidence="2 3">
    <name type="scientific">Saccharata proteae CBS 121410</name>
    <dbReference type="NCBI Taxonomy" id="1314787"/>
    <lineage>
        <taxon>Eukaryota</taxon>
        <taxon>Fungi</taxon>
        <taxon>Dikarya</taxon>
        <taxon>Ascomycota</taxon>
        <taxon>Pezizomycotina</taxon>
        <taxon>Dothideomycetes</taxon>
        <taxon>Dothideomycetes incertae sedis</taxon>
        <taxon>Botryosphaeriales</taxon>
        <taxon>Saccharataceae</taxon>
        <taxon>Saccharata</taxon>
    </lineage>
</organism>